<keyword evidence="8" id="KW-1185">Reference proteome</keyword>
<dbReference type="EC" id="3.1.3.48" evidence="2"/>
<dbReference type="EMBL" id="MPUH01000435">
    <property type="protein sequence ID" value="OMJ80170.1"/>
    <property type="molecule type" value="Genomic_DNA"/>
</dbReference>
<dbReference type="InterPro" id="IPR016130">
    <property type="entry name" value="Tyr_Pase_AS"/>
</dbReference>
<dbReference type="Pfam" id="PF00782">
    <property type="entry name" value="DSPc"/>
    <property type="match status" value="1"/>
</dbReference>
<dbReference type="SUPFAM" id="SSF52799">
    <property type="entry name" value="(Phosphotyrosine protein) phosphatases II"/>
    <property type="match status" value="1"/>
</dbReference>
<comment type="caution">
    <text evidence="7">The sequence shown here is derived from an EMBL/GenBank/DDBJ whole genome shotgun (WGS) entry which is preliminary data.</text>
</comment>
<dbReference type="AlphaFoldDB" id="A0A1R2BTT9"/>
<feature type="domain" description="Tyrosine-protein phosphatase" evidence="5">
    <location>
        <begin position="32"/>
        <end position="176"/>
    </location>
</feature>
<gene>
    <name evidence="7" type="ORF">SteCoe_19622</name>
</gene>
<evidence type="ECO:0000313" key="8">
    <source>
        <dbReference type="Proteomes" id="UP000187209"/>
    </source>
</evidence>
<dbReference type="InterPro" id="IPR000387">
    <property type="entry name" value="Tyr_Pase_dom"/>
</dbReference>
<dbReference type="GO" id="GO:0005737">
    <property type="term" value="C:cytoplasm"/>
    <property type="evidence" value="ECO:0007669"/>
    <property type="project" value="TreeGrafter"/>
</dbReference>
<dbReference type="Gene3D" id="3.90.190.10">
    <property type="entry name" value="Protein tyrosine phosphatase superfamily"/>
    <property type="match status" value="1"/>
</dbReference>
<dbReference type="PROSITE" id="PS50054">
    <property type="entry name" value="TYR_PHOSPHATASE_DUAL"/>
    <property type="match status" value="1"/>
</dbReference>
<proteinExistence type="inferred from homology"/>
<dbReference type="PANTHER" id="PTHR10159">
    <property type="entry name" value="DUAL SPECIFICITY PROTEIN PHOSPHATASE"/>
    <property type="match status" value="1"/>
</dbReference>
<evidence type="ECO:0000313" key="7">
    <source>
        <dbReference type="EMBL" id="OMJ80170.1"/>
    </source>
</evidence>
<evidence type="ECO:0000256" key="3">
    <source>
        <dbReference type="ARBA" id="ARBA00022801"/>
    </source>
</evidence>
<dbReference type="PANTHER" id="PTHR10159:SF519">
    <property type="entry name" value="DUAL SPECIFICITY PROTEIN PHOSPHATASE MPK3"/>
    <property type="match status" value="1"/>
</dbReference>
<comment type="similarity">
    <text evidence="1">Belongs to the protein-tyrosine phosphatase family. Non-receptor class dual specificity subfamily.</text>
</comment>
<dbReference type="GO" id="GO:0017017">
    <property type="term" value="F:MAP kinase tyrosine/serine/threonine phosphatase activity"/>
    <property type="evidence" value="ECO:0007669"/>
    <property type="project" value="TreeGrafter"/>
</dbReference>
<evidence type="ECO:0000256" key="2">
    <source>
        <dbReference type="ARBA" id="ARBA00013064"/>
    </source>
</evidence>
<dbReference type="GO" id="GO:0008330">
    <property type="term" value="F:protein tyrosine/threonine phosphatase activity"/>
    <property type="evidence" value="ECO:0007669"/>
    <property type="project" value="TreeGrafter"/>
</dbReference>
<dbReference type="Proteomes" id="UP000187209">
    <property type="component" value="Unassembled WGS sequence"/>
</dbReference>
<accession>A0A1R2BTT9</accession>
<feature type="domain" description="Tyrosine specific protein phosphatases" evidence="6">
    <location>
        <begin position="97"/>
        <end position="157"/>
    </location>
</feature>
<organism evidence="7 8">
    <name type="scientific">Stentor coeruleus</name>
    <dbReference type="NCBI Taxonomy" id="5963"/>
    <lineage>
        <taxon>Eukaryota</taxon>
        <taxon>Sar</taxon>
        <taxon>Alveolata</taxon>
        <taxon>Ciliophora</taxon>
        <taxon>Postciliodesmatophora</taxon>
        <taxon>Heterotrichea</taxon>
        <taxon>Heterotrichida</taxon>
        <taxon>Stentoridae</taxon>
        <taxon>Stentor</taxon>
    </lineage>
</organism>
<dbReference type="SMART" id="SM00195">
    <property type="entry name" value="DSPc"/>
    <property type="match status" value="1"/>
</dbReference>
<dbReference type="PROSITE" id="PS00383">
    <property type="entry name" value="TYR_PHOSPHATASE_1"/>
    <property type="match status" value="1"/>
</dbReference>
<reference evidence="7 8" key="1">
    <citation type="submission" date="2016-11" db="EMBL/GenBank/DDBJ databases">
        <title>The macronuclear genome of Stentor coeruleus: a giant cell with tiny introns.</title>
        <authorList>
            <person name="Slabodnick M."/>
            <person name="Ruby J.G."/>
            <person name="Reiff S.B."/>
            <person name="Swart E.C."/>
            <person name="Gosai S."/>
            <person name="Prabakaran S."/>
            <person name="Witkowska E."/>
            <person name="Larue G.E."/>
            <person name="Fisher S."/>
            <person name="Freeman R.M."/>
            <person name="Gunawardena J."/>
            <person name="Chu W."/>
            <person name="Stover N.A."/>
            <person name="Gregory B.D."/>
            <person name="Nowacki M."/>
            <person name="Derisi J."/>
            <person name="Roy S.W."/>
            <person name="Marshall W.F."/>
            <person name="Sood P."/>
        </authorList>
    </citation>
    <scope>NUCLEOTIDE SEQUENCE [LARGE SCALE GENOMIC DNA]</scope>
    <source>
        <strain evidence="7">WM001</strain>
    </source>
</reference>
<name>A0A1R2BTT9_9CILI</name>
<dbReference type="CDD" id="cd14498">
    <property type="entry name" value="DSP"/>
    <property type="match status" value="1"/>
</dbReference>
<evidence type="ECO:0000259" key="5">
    <source>
        <dbReference type="PROSITE" id="PS50054"/>
    </source>
</evidence>
<dbReference type="InterPro" id="IPR020422">
    <property type="entry name" value="TYR_PHOSPHATASE_DUAL_dom"/>
</dbReference>
<dbReference type="PRINTS" id="PR01908">
    <property type="entry name" value="ADSPHPHTASE"/>
</dbReference>
<evidence type="ECO:0000259" key="6">
    <source>
        <dbReference type="PROSITE" id="PS50056"/>
    </source>
</evidence>
<dbReference type="OrthoDB" id="10252009at2759"/>
<dbReference type="InterPro" id="IPR000340">
    <property type="entry name" value="Dual-sp_phosphatase_cat-dom"/>
</dbReference>
<sequence length="243" mass="27648">MSTGAIIKRKGRLRPPILQVSYQVVEKTKSSSCSLCKITPSLYISSYEAAKNPELLSSASITHILNLAGESKCPNLLSSSYHYFSLKMPDNPKIDILFFLYFAIEIIIDSIRCKGKILVHCVKGTSRTAAVVLAYLMIQGYNEQDAYLYMNNANPNIDPNFGFVCQLKEFREIKDETRVFYYSEKYEMFVNVETQFGPRIEIVGNSCTLFLNDEASVIQRKIALQSLRLWEMFNCTSASIVYM</sequence>
<protein>
    <recommendedName>
        <fullName evidence="2">protein-tyrosine-phosphatase</fullName>
        <ecNumber evidence="2">3.1.3.48</ecNumber>
    </recommendedName>
</protein>
<evidence type="ECO:0000256" key="4">
    <source>
        <dbReference type="ARBA" id="ARBA00022912"/>
    </source>
</evidence>
<dbReference type="GO" id="GO:0043409">
    <property type="term" value="P:negative regulation of MAPK cascade"/>
    <property type="evidence" value="ECO:0007669"/>
    <property type="project" value="TreeGrafter"/>
</dbReference>
<keyword evidence="4" id="KW-0904">Protein phosphatase</keyword>
<dbReference type="PROSITE" id="PS50056">
    <property type="entry name" value="TYR_PHOSPHATASE_2"/>
    <property type="match status" value="1"/>
</dbReference>
<keyword evidence="3" id="KW-0378">Hydrolase</keyword>
<dbReference type="InterPro" id="IPR029021">
    <property type="entry name" value="Prot-tyrosine_phosphatase-like"/>
</dbReference>
<evidence type="ECO:0000256" key="1">
    <source>
        <dbReference type="ARBA" id="ARBA00008601"/>
    </source>
</evidence>
<dbReference type="GO" id="GO:0033550">
    <property type="term" value="F:MAP kinase tyrosine phosphatase activity"/>
    <property type="evidence" value="ECO:0007669"/>
    <property type="project" value="TreeGrafter"/>
</dbReference>